<feature type="transmembrane region" description="Helical" evidence="1">
    <location>
        <begin position="149"/>
        <end position="174"/>
    </location>
</feature>
<dbReference type="AlphaFoldDB" id="A0A8T0HNC3"/>
<comment type="caution">
    <text evidence="4">The sequence shown here is derived from an EMBL/GenBank/DDBJ whole genome shotgun (WGS) entry which is preliminary data.</text>
</comment>
<name>A0A8T0HNC3_CERPU</name>
<feature type="domain" description="DUF7358" evidence="3">
    <location>
        <begin position="14"/>
        <end position="227"/>
    </location>
</feature>
<dbReference type="InterPro" id="IPR029058">
    <property type="entry name" value="AB_hydrolase_fold"/>
</dbReference>
<dbReference type="Gene3D" id="3.40.50.1820">
    <property type="entry name" value="alpha/beta hydrolase"/>
    <property type="match status" value="1"/>
</dbReference>
<feature type="transmembrane region" description="Helical" evidence="1">
    <location>
        <begin position="16"/>
        <end position="39"/>
    </location>
</feature>
<dbReference type="PANTHER" id="PTHR47030">
    <property type="entry name" value="LIPASE CLASS 3 FAMILY PROTEIN"/>
    <property type="match status" value="1"/>
</dbReference>
<evidence type="ECO:0000256" key="1">
    <source>
        <dbReference type="SAM" id="Phobius"/>
    </source>
</evidence>
<keyword evidence="1" id="KW-0812">Transmembrane</keyword>
<keyword evidence="1" id="KW-0472">Membrane</keyword>
<dbReference type="InterPro" id="IPR002921">
    <property type="entry name" value="Fungal_lipase-type"/>
</dbReference>
<dbReference type="CDD" id="cd00519">
    <property type="entry name" value="Lipase_3"/>
    <property type="match status" value="1"/>
</dbReference>
<sequence length="771" mass="86435">MRGSPTEKPRLPLLKAVRFVIVVPILLNVTLIVLAAYVAEMALHSKYPNSVVTGVNSLASVTFTRLIWLIINGCIQAVTASVMVAENPSEGNNLSVNYRRRWYRLWRWWNRVGLLVLILQVLASCYIVRNNNSIRYGNNDNRFQALLIILPVTSLVVVILGLFTGSEVFSWHLLYTRRIAWKAHYTEAFRCFIREALCCLGRYRYLAKEQNEEVCSVAELLGHLVTYRAEGCSQLEVLAGVSFLRKDLIDKKNPAPKPASNPASNPAPDDLLHEASILHPFAVASYTGPLLELGRYPHCWILVWLYSQGFCSFWKRRRRPVLKGDNLWRGHAAAFLRHSRLTPEDGYLRIGRVLQTEREPAYFVVVWHKLRIVVVAVRGTETPEDLLTDGLSRETPLSKSDLLGVLEGLHDLDEVEGKKHYAHSGIIEAARELSLQLDNLAEDDDDAMAASDKASIGGHKDEELAQGSGRGGLLTDLFGPTGDCKGYQLRLVGHSLGGSICALTGLRLYRRYPNLHVYAFGALPCVDDVIAKSCQNFITSVVYHDEFSSRLSVASLMRLRVEAEVALSDNITSDKHSTVNIALQAESTSSSGRKEYSELRKVPPALCSLTGSNEVTGSKGYTSSDLRETDEGQFMVIDLEMQSFNKRFTEDPSSVCSGHDALSRKGTGAGFLNSSDEEAGGNLRLHYPSEMYLPGEVLHILPRKEPRKEEPVVSWWASFWNAWKSERKSQYEAFVVDRNEFRDLVISPSMFIDHMPWKCQHALNTIVKDLP</sequence>
<protein>
    <recommendedName>
        <fullName evidence="6">Fungal lipase-like domain-containing protein</fullName>
    </recommendedName>
</protein>
<dbReference type="GO" id="GO:0006629">
    <property type="term" value="P:lipid metabolic process"/>
    <property type="evidence" value="ECO:0007669"/>
    <property type="project" value="InterPro"/>
</dbReference>
<evidence type="ECO:0000259" key="2">
    <source>
        <dbReference type="Pfam" id="PF01764"/>
    </source>
</evidence>
<reference evidence="4" key="1">
    <citation type="submission" date="2020-06" db="EMBL/GenBank/DDBJ databases">
        <title>WGS assembly of Ceratodon purpureus strain R40.</title>
        <authorList>
            <person name="Carey S.B."/>
            <person name="Jenkins J."/>
            <person name="Shu S."/>
            <person name="Lovell J.T."/>
            <person name="Sreedasyam A."/>
            <person name="Maumus F."/>
            <person name="Tiley G.P."/>
            <person name="Fernandez-Pozo N."/>
            <person name="Barry K."/>
            <person name="Chen C."/>
            <person name="Wang M."/>
            <person name="Lipzen A."/>
            <person name="Daum C."/>
            <person name="Saski C.A."/>
            <person name="Payton A.C."/>
            <person name="Mcbreen J.C."/>
            <person name="Conrad R.E."/>
            <person name="Kollar L.M."/>
            <person name="Olsson S."/>
            <person name="Huttunen S."/>
            <person name="Landis J.B."/>
            <person name="Wickett N.J."/>
            <person name="Johnson M.G."/>
            <person name="Rensing S.A."/>
            <person name="Grimwood J."/>
            <person name="Schmutz J."/>
            <person name="Mcdaniel S.F."/>
        </authorList>
    </citation>
    <scope>NUCLEOTIDE SEQUENCE</scope>
    <source>
        <strain evidence="4">R40</strain>
    </source>
</reference>
<accession>A0A8T0HNC3</accession>
<organism evidence="4 5">
    <name type="scientific">Ceratodon purpureus</name>
    <name type="common">Fire moss</name>
    <name type="synonym">Dicranum purpureum</name>
    <dbReference type="NCBI Taxonomy" id="3225"/>
    <lineage>
        <taxon>Eukaryota</taxon>
        <taxon>Viridiplantae</taxon>
        <taxon>Streptophyta</taxon>
        <taxon>Embryophyta</taxon>
        <taxon>Bryophyta</taxon>
        <taxon>Bryophytina</taxon>
        <taxon>Bryopsida</taxon>
        <taxon>Dicranidae</taxon>
        <taxon>Pseudoditrichales</taxon>
        <taxon>Ditrichaceae</taxon>
        <taxon>Ceratodon</taxon>
    </lineage>
</organism>
<dbReference type="PANTHER" id="PTHR47030:SF2">
    <property type="entry name" value="LIPASE CLASS 3 FAMILY PROTEIN"/>
    <property type="match status" value="1"/>
</dbReference>
<dbReference type="SUPFAM" id="SSF53474">
    <property type="entry name" value="alpha/beta-Hydrolases"/>
    <property type="match status" value="1"/>
</dbReference>
<feature type="domain" description="Fungal lipase-type" evidence="2">
    <location>
        <begin position="374"/>
        <end position="546"/>
    </location>
</feature>
<evidence type="ECO:0000313" key="5">
    <source>
        <dbReference type="Proteomes" id="UP000822688"/>
    </source>
</evidence>
<dbReference type="Proteomes" id="UP000822688">
    <property type="component" value="Chromosome V"/>
</dbReference>
<dbReference type="Pfam" id="PF01764">
    <property type="entry name" value="Lipase_3"/>
    <property type="match status" value="1"/>
</dbReference>
<keyword evidence="1" id="KW-1133">Transmembrane helix</keyword>
<dbReference type="EMBL" id="CM026426">
    <property type="protein sequence ID" value="KAG0572163.1"/>
    <property type="molecule type" value="Genomic_DNA"/>
</dbReference>
<dbReference type="InterPro" id="IPR055782">
    <property type="entry name" value="DUF7358"/>
</dbReference>
<evidence type="ECO:0000259" key="3">
    <source>
        <dbReference type="Pfam" id="PF24057"/>
    </source>
</evidence>
<feature type="transmembrane region" description="Helical" evidence="1">
    <location>
        <begin position="108"/>
        <end position="129"/>
    </location>
</feature>
<evidence type="ECO:0000313" key="4">
    <source>
        <dbReference type="EMBL" id="KAG0572163.1"/>
    </source>
</evidence>
<proteinExistence type="predicted"/>
<keyword evidence="5" id="KW-1185">Reference proteome</keyword>
<gene>
    <name evidence="4" type="ORF">KC19_VG073500</name>
</gene>
<evidence type="ECO:0008006" key="6">
    <source>
        <dbReference type="Google" id="ProtNLM"/>
    </source>
</evidence>
<dbReference type="Pfam" id="PF24057">
    <property type="entry name" value="DUF7358"/>
    <property type="match status" value="1"/>
</dbReference>